<dbReference type="AlphaFoldDB" id="A0A239ITD7"/>
<evidence type="ECO:0008006" key="3">
    <source>
        <dbReference type="Google" id="ProtNLM"/>
    </source>
</evidence>
<evidence type="ECO:0000313" key="2">
    <source>
        <dbReference type="Proteomes" id="UP000198432"/>
    </source>
</evidence>
<dbReference type="Proteomes" id="UP000198432">
    <property type="component" value="Unassembled WGS sequence"/>
</dbReference>
<proteinExistence type="predicted"/>
<name>A0A239ITD7_9BACT</name>
<dbReference type="InterPro" id="IPR038482">
    <property type="entry name" value="Tp34-type_sf"/>
</dbReference>
<gene>
    <name evidence="1" type="ORF">SAMN06296052_11884</name>
</gene>
<keyword evidence="2" id="KW-1185">Reference proteome</keyword>
<sequence>MEIKHNTLKVALEKAQGAAYEAALKLMQHMDNHVSVEVDDYIVHVVSEKAEGTYQLADGGLQWHVPEPGYNTHMEIVVQDKHDNRFIPGLNIRARVLKGGQLVEERGFPFFWHPFLYHYGSNFQINESGEYDIEVHIPAPDFPRHDEVKGKRYAKDVTVKLGPLKLEKGRKPHGPE</sequence>
<dbReference type="RefSeq" id="WP_089320614.1">
    <property type="nucleotide sequence ID" value="NZ_FZOQ01000018.1"/>
</dbReference>
<dbReference type="OrthoDB" id="1495621at2"/>
<accession>A0A239ITD7</accession>
<evidence type="ECO:0000313" key="1">
    <source>
        <dbReference type="EMBL" id="SNS96478.1"/>
    </source>
</evidence>
<reference evidence="2" key="1">
    <citation type="submission" date="2017-06" db="EMBL/GenBank/DDBJ databases">
        <authorList>
            <person name="Varghese N."/>
            <person name="Submissions S."/>
        </authorList>
    </citation>
    <scope>NUCLEOTIDE SEQUENCE [LARGE SCALE GENOMIC DNA]</scope>
    <source>
        <strain evidence="2">NKM1</strain>
    </source>
</reference>
<dbReference type="EMBL" id="FZOQ01000018">
    <property type="protein sequence ID" value="SNS96478.1"/>
    <property type="molecule type" value="Genomic_DNA"/>
</dbReference>
<dbReference type="Gene3D" id="2.60.40.2480">
    <property type="entry name" value="Periplasmic metal-binding protein Tp34-type"/>
    <property type="match status" value="1"/>
</dbReference>
<protein>
    <recommendedName>
        <fullName evidence="3">Fe2+ transport protein</fullName>
    </recommendedName>
</protein>
<organism evidence="1 2">
    <name type="scientific">Pontibacter ummariensis</name>
    <dbReference type="NCBI Taxonomy" id="1610492"/>
    <lineage>
        <taxon>Bacteria</taxon>
        <taxon>Pseudomonadati</taxon>
        <taxon>Bacteroidota</taxon>
        <taxon>Cytophagia</taxon>
        <taxon>Cytophagales</taxon>
        <taxon>Hymenobacteraceae</taxon>
        <taxon>Pontibacter</taxon>
    </lineage>
</organism>